<evidence type="ECO:0000256" key="6">
    <source>
        <dbReference type="ARBA" id="ARBA00023027"/>
    </source>
</evidence>
<feature type="compositionally biased region" description="Basic and acidic residues" evidence="13">
    <location>
        <begin position="394"/>
        <end position="404"/>
    </location>
</feature>
<feature type="binding site" evidence="10">
    <location>
        <begin position="236"/>
        <end position="238"/>
    </location>
    <ligand>
        <name>NAD(+)</name>
        <dbReference type="ChEBI" id="CHEBI:57540"/>
    </ligand>
</feature>
<feature type="compositionally biased region" description="Acidic residues" evidence="13">
    <location>
        <begin position="297"/>
        <end position="307"/>
    </location>
</feature>
<feature type="compositionally biased region" description="Low complexity" evidence="13">
    <location>
        <begin position="308"/>
        <end position="320"/>
    </location>
</feature>
<keyword evidence="3 8" id="KW-0808">Transferase</keyword>
<evidence type="ECO:0000259" key="14">
    <source>
        <dbReference type="PROSITE" id="PS50305"/>
    </source>
</evidence>
<keyword evidence="6 8" id="KW-0520">NAD</keyword>
<reference evidence="15 16" key="1">
    <citation type="submission" date="2014-04" db="EMBL/GenBank/DDBJ databases">
        <title>Evolutionary Origins and Diversification of the Mycorrhizal Mutualists.</title>
        <authorList>
            <consortium name="DOE Joint Genome Institute"/>
            <consortium name="Mycorrhizal Genomics Consortium"/>
            <person name="Kohler A."/>
            <person name="Kuo A."/>
            <person name="Nagy L.G."/>
            <person name="Floudas D."/>
            <person name="Copeland A."/>
            <person name="Barry K.W."/>
            <person name="Cichocki N."/>
            <person name="Veneault-Fourrey C."/>
            <person name="LaButti K."/>
            <person name="Lindquist E.A."/>
            <person name="Lipzen A."/>
            <person name="Lundell T."/>
            <person name="Morin E."/>
            <person name="Murat C."/>
            <person name="Riley R."/>
            <person name="Ohm R."/>
            <person name="Sun H."/>
            <person name="Tunlid A."/>
            <person name="Henrissat B."/>
            <person name="Grigoriev I.V."/>
            <person name="Hibbett D.S."/>
            <person name="Martin F."/>
        </authorList>
    </citation>
    <scope>NUCLEOTIDE SEQUENCE [LARGE SCALE GENOMIC DNA]</scope>
    <source>
        <strain evidence="15 16">FD-317 M1</strain>
    </source>
</reference>
<evidence type="ECO:0000256" key="9">
    <source>
        <dbReference type="PIRSR" id="PIRSR037938-1"/>
    </source>
</evidence>
<evidence type="ECO:0000256" key="11">
    <source>
        <dbReference type="PIRSR" id="PIRSR037938-3"/>
    </source>
</evidence>
<dbReference type="PIRSF" id="PIRSF037938">
    <property type="entry name" value="SIR2_euk"/>
    <property type="match status" value="1"/>
</dbReference>
<sequence length="411" mass="44756">MASALETTDVKGIAKYIKSGKCKKISLMLGAGVSTAAGIPDFRSPGTGLYANLARLNLPYPEAVFEINFFRNNPVPFYTLAHELYPGKFRPTLTHAFIRLLSEHSLLRMCFTQNIDTLERRAGVPADKIIEAHGSFATQRCIKCRTPFDDAKMKEMVLKFSEDKVVPRCEKKGCRGLVKPDIVFFGEALPPEFSQSPKIIQRETDLLIVIGTSLTVHPFASLALLCPDECPRALINIDLVGDFGSRDDDVVLLGKCDEVIEELCEELGWKEELMKLWEETARSTDAGAAAAASASESQEEEEEEAEEATTPTQEKSAAGKGASGGDEKKLEDEVAKLAEKIQKEMDLRRASVEPEENVPPPSSDNTPTVVAPSSKPSESKSEASSAVDSQIATRGEKEGTDTEKPAALSSK</sequence>
<feature type="binding site" evidence="10">
    <location>
        <begin position="41"/>
        <end position="43"/>
    </location>
    <ligand>
        <name>NAD(+)</name>
        <dbReference type="ChEBI" id="CHEBI:57540"/>
    </ligand>
</feature>
<gene>
    <name evidence="15" type="ORF">GYMLUDRAFT_208916</name>
</gene>
<feature type="domain" description="Deacetylase sirtuin-type" evidence="14">
    <location>
        <begin position="3"/>
        <end position="270"/>
    </location>
</feature>
<feature type="region of interest" description="Disordered" evidence="13">
    <location>
        <begin position="284"/>
        <end position="411"/>
    </location>
</feature>
<feature type="binding site" evidence="10">
    <location>
        <position position="256"/>
    </location>
    <ligand>
        <name>NAD(+)</name>
        <dbReference type="ChEBI" id="CHEBI:57540"/>
    </ligand>
</feature>
<dbReference type="GO" id="GO:0017136">
    <property type="term" value="F:histone deacetylase activity, NAD-dependent"/>
    <property type="evidence" value="ECO:0007669"/>
    <property type="project" value="InterPro"/>
</dbReference>
<feature type="active site" description="Proton acceptor" evidence="9 12">
    <location>
        <position position="133"/>
    </location>
</feature>
<feature type="compositionally biased region" description="Low complexity" evidence="13">
    <location>
        <begin position="369"/>
        <end position="387"/>
    </location>
</feature>
<feature type="binding site" evidence="10">
    <location>
        <begin position="212"/>
        <end position="213"/>
    </location>
    <ligand>
        <name>NAD(+)</name>
        <dbReference type="ChEBI" id="CHEBI:57540"/>
    </ligand>
</feature>
<feature type="binding site" evidence="11 12">
    <location>
        <position position="169"/>
    </location>
    <ligand>
        <name>Zn(2+)</name>
        <dbReference type="ChEBI" id="CHEBI:29105"/>
    </ligand>
</feature>
<dbReference type="Gene3D" id="3.40.50.1220">
    <property type="entry name" value="TPP-binding domain"/>
    <property type="match status" value="1"/>
</dbReference>
<dbReference type="GO" id="GO:0008270">
    <property type="term" value="F:zinc ion binding"/>
    <property type="evidence" value="ECO:0007669"/>
    <property type="project" value="UniProtKB-UniRule"/>
</dbReference>
<evidence type="ECO:0000256" key="8">
    <source>
        <dbReference type="PIRNR" id="PIRNR037938"/>
    </source>
</evidence>
<dbReference type="SUPFAM" id="SSF52467">
    <property type="entry name" value="DHS-like NAD/FAD-binding domain"/>
    <property type="match status" value="1"/>
</dbReference>
<dbReference type="PANTHER" id="PTHR11085:SF6">
    <property type="entry name" value="NAD-DEPENDENT PROTEIN DEACETYLASE SIRTUIN-2"/>
    <property type="match status" value="1"/>
</dbReference>
<dbReference type="Pfam" id="PF02146">
    <property type="entry name" value="SIR2"/>
    <property type="match status" value="1"/>
</dbReference>
<comment type="cofactor">
    <cofactor evidence="11">
        <name>Zn(2+)</name>
        <dbReference type="ChEBI" id="CHEBI:29105"/>
    </cofactor>
    <text evidence="11">Binds 1 zinc ion per subunit.</text>
</comment>
<feature type="binding site" evidence="11 12">
    <location>
        <position position="144"/>
    </location>
    <ligand>
        <name>Zn(2+)</name>
        <dbReference type="ChEBI" id="CHEBI:29105"/>
    </ligand>
</feature>
<evidence type="ECO:0000256" key="5">
    <source>
        <dbReference type="ARBA" id="ARBA00022833"/>
    </source>
</evidence>
<dbReference type="InterPro" id="IPR026590">
    <property type="entry name" value="Ssirtuin_cat_dom"/>
</dbReference>
<evidence type="ECO:0000313" key="15">
    <source>
        <dbReference type="EMBL" id="KIK51070.1"/>
    </source>
</evidence>
<organism evidence="15 16">
    <name type="scientific">Collybiopsis luxurians FD-317 M1</name>
    <dbReference type="NCBI Taxonomy" id="944289"/>
    <lineage>
        <taxon>Eukaryota</taxon>
        <taxon>Fungi</taxon>
        <taxon>Dikarya</taxon>
        <taxon>Basidiomycota</taxon>
        <taxon>Agaricomycotina</taxon>
        <taxon>Agaricomycetes</taxon>
        <taxon>Agaricomycetidae</taxon>
        <taxon>Agaricales</taxon>
        <taxon>Marasmiineae</taxon>
        <taxon>Omphalotaceae</taxon>
        <taxon>Collybiopsis</taxon>
        <taxon>Collybiopsis luxurians</taxon>
    </lineage>
</organism>
<dbReference type="InterPro" id="IPR026591">
    <property type="entry name" value="Sirtuin_cat_small_dom_sf"/>
</dbReference>
<dbReference type="EC" id="2.3.1.286" evidence="8"/>
<dbReference type="Gene3D" id="3.30.1600.10">
    <property type="entry name" value="SIR2/SIRT2 'Small Domain"/>
    <property type="match status" value="1"/>
</dbReference>
<feature type="binding site" evidence="11 12">
    <location>
        <position position="141"/>
    </location>
    <ligand>
        <name>Zn(2+)</name>
        <dbReference type="ChEBI" id="CHEBI:29105"/>
    </ligand>
</feature>
<dbReference type="PROSITE" id="PS50305">
    <property type="entry name" value="SIRTUIN"/>
    <property type="match status" value="1"/>
</dbReference>
<dbReference type="CDD" id="cd01408">
    <property type="entry name" value="SIRT1"/>
    <property type="match status" value="1"/>
</dbReference>
<dbReference type="GO" id="GO:0005739">
    <property type="term" value="C:mitochondrion"/>
    <property type="evidence" value="ECO:0007669"/>
    <property type="project" value="UniProtKB-SubCell"/>
</dbReference>
<dbReference type="InterPro" id="IPR050134">
    <property type="entry name" value="NAD-dep_sirtuin_deacylases"/>
</dbReference>
<evidence type="ECO:0000256" key="4">
    <source>
        <dbReference type="ARBA" id="ARBA00022723"/>
    </source>
</evidence>
<dbReference type="OrthoDB" id="420264at2759"/>
<comment type="subcellular location">
    <subcellularLocation>
        <location evidence="1">Mitochondrion</location>
    </subcellularLocation>
</comment>
<comment type="catalytic activity">
    <reaction evidence="8">
        <text>N(6)-acetyl-L-lysyl-[protein] + NAD(+) + H2O = 2''-O-acetyl-ADP-D-ribose + nicotinamide + L-lysyl-[protein]</text>
        <dbReference type="Rhea" id="RHEA:43636"/>
        <dbReference type="Rhea" id="RHEA-COMP:9752"/>
        <dbReference type="Rhea" id="RHEA-COMP:10731"/>
        <dbReference type="ChEBI" id="CHEBI:15377"/>
        <dbReference type="ChEBI" id="CHEBI:17154"/>
        <dbReference type="ChEBI" id="CHEBI:29969"/>
        <dbReference type="ChEBI" id="CHEBI:57540"/>
        <dbReference type="ChEBI" id="CHEBI:61930"/>
        <dbReference type="ChEBI" id="CHEBI:83767"/>
        <dbReference type="EC" id="2.3.1.286"/>
    </reaction>
</comment>
<evidence type="ECO:0000256" key="12">
    <source>
        <dbReference type="PROSITE-ProRule" id="PRU00236"/>
    </source>
</evidence>
<feature type="binding site" evidence="10">
    <location>
        <begin position="31"/>
        <end position="35"/>
    </location>
    <ligand>
        <name>NAD(+)</name>
        <dbReference type="ChEBI" id="CHEBI:57540"/>
    </ligand>
</feature>
<evidence type="ECO:0000256" key="13">
    <source>
        <dbReference type="SAM" id="MobiDB-lite"/>
    </source>
</evidence>
<dbReference type="HOGENOM" id="CLU_023643_0_0_1"/>
<feature type="compositionally biased region" description="Basic and acidic residues" evidence="13">
    <location>
        <begin position="325"/>
        <end position="352"/>
    </location>
</feature>
<name>A0A0D0ALK9_9AGAR</name>
<dbReference type="GO" id="GO:0005634">
    <property type="term" value="C:nucleus"/>
    <property type="evidence" value="ECO:0007669"/>
    <property type="project" value="TreeGrafter"/>
</dbReference>
<comment type="similarity">
    <text evidence="2 8">Belongs to the sirtuin family. Class I subfamily.</text>
</comment>
<accession>A0A0D0ALK9</accession>
<dbReference type="EMBL" id="KN834874">
    <property type="protein sequence ID" value="KIK51070.1"/>
    <property type="molecule type" value="Genomic_DNA"/>
</dbReference>
<feature type="binding site" evidence="10">
    <location>
        <begin position="113"/>
        <end position="116"/>
    </location>
    <ligand>
        <name>NAD(+)</name>
        <dbReference type="ChEBI" id="CHEBI:57540"/>
    </ligand>
</feature>
<feature type="compositionally biased region" description="Low complexity" evidence="13">
    <location>
        <begin position="284"/>
        <end position="296"/>
    </location>
</feature>
<dbReference type="InterPro" id="IPR029035">
    <property type="entry name" value="DHS-like_NAD/FAD-binding_dom"/>
</dbReference>
<evidence type="ECO:0000256" key="2">
    <source>
        <dbReference type="ARBA" id="ARBA00006924"/>
    </source>
</evidence>
<feature type="binding site" evidence="11 12">
    <location>
        <position position="174"/>
    </location>
    <ligand>
        <name>Zn(2+)</name>
        <dbReference type="ChEBI" id="CHEBI:29105"/>
    </ligand>
</feature>
<proteinExistence type="inferred from homology"/>
<protein>
    <recommendedName>
        <fullName evidence="8">NAD-dependent protein deacetylase</fullName>
        <ecNumber evidence="8">2.3.1.286</ecNumber>
    </recommendedName>
</protein>
<dbReference type="InterPro" id="IPR003000">
    <property type="entry name" value="Sirtuin"/>
</dbReference>
<keyword evidence="16" id="KW-1185">Reference proteome</keyword>
<dbReference type="PANTHER" id="PTHR11085">
    <property type="entry name" value="NAD-DEPENDENT PROTEIN DEACYLASE SIRTUIN-5, MITOCHONDRIAL-RELATED"/>
    <property type="match status" value="1"/>
</dbReference>
<dbReference type="AlphaFoldDB" id="A0A0D0ALK9"/>
<evidence type="ECO:0000256" key="1">
    <source>
        <dbReference type="ARBA" id="ARBA00004173"/>
    </source>
</evidence>
<dbReference type="Proteomes" id="UP000053593">
    <property type="component" value="Unassembled WGS sequence"/>
</dbReference>
<evidence type="ECO:0000256" key="7">
    <source>
        <dbReference type="ARBA" id="ARBA00023128"/>
    </source>
</evidence>
<evidence type="ECO:0000256" key="10">
    <source>
        <dbReference type="PIRSR" id="PIRSR037938-2"/>
    </source>
</evidence>
<keyword evidence="4 8" id="KW-0479">Metal-binding</keyword>
<dbReference type="GO" id="GO:0070403">
    <property type="term" value="F:NAD+ binding"/>
    <property type="evidence" value="ECO:0007669"/>
    <property type="project" value="UniProtKB-UniRule"/>
</dbReference>
<keyword evidence="7" id="KW-0496">Mitochondrion</keyword>
<dbReference type="InterPro" id="IPR017328">
    <property type="entry name" value="Sirtuin_class_I"/>
</dbReference>
<evidence type="ECO:0000256" key="3">
    <source>
        <dbReference type="ARBA" id="ARBA00022679"/>
    </source>
</evidence>
<keyword evidence="5 8" id="KW-0862">Zinc</keyword>
<evidence type="ECO:0000313" key="16">
    <source>
        <dbReference type="Proteomes" id="UP000053593"/>
    </source>
</evidence>